<evidence type="ECO:0000313" key="4">
    <source>
        <dbReference type="Proteomes" id="UP001595075"/>
    </source>
</evidence>
<keyword evidence="4" id="KW-1185">Reference proteome</keyword>
<dbReference type="Pfam" id="PF20150">
    <property type="entry name" value="2EXR"/>
    <property type="match status" value="1"/>
</dbReference>
<evidence type="ECO:0000256" key="1">
    <source>
        <dbReference type="SAM" id="MobiDB-lite"/>
    </source>
</evidence>
<sequence>MPSTDDVKSARGTTTHVSPNPGEFGIRSSLMGKHHLLYDHSIPESDAHTTSRTVENAPQVCRDSLIDGSEAAYRSSFPSDANTAPDLPHDSKDGSNAVDSGLPKTVIISSSSFELENLSAKAIPSSPSPDSSLSTKSETEVEQCALKTFMLFPKLPVELRLRVWKEAYPNPRWIEIHFDTAEDYWWTCCNSERSALFAICHESRTEILKTHVVL</sequence>
<dbReference type="EMBL" id="JAZHXI010000008">
    <property type="protein sequence ID" value="KAL2069110.1"/>
    <property type="molecule type" value="Genomic_DNA"/>
</dbReference>
<dbReference type="InterPro" id="IPR045518">
    <property type="entry name" value="2EXR"/>
</dbReference>
<protein>
    <recommendedName>
        <fullName evidence="2">2EXR domain-containing protein</fullName>
    </recommendedName>
</protein>
<reference evidence="3 4" key="1">
    <citation type="journal article" date="2024" name="Commun. Biol.">
        <title>Comparative genomic analysis of thermophilic fungi reveals convergent evolutionary adaptations and gene losses.</title>
        <authorList>
            <person name="Steindorff A.S."/>
            <person name="Aguilar-Pontes M.V."/>
            <person name="Robinson A.J."/>
            <person name="Andreopoulos B."/>
            <person name="LaButti K."/>
            <person name="Kuo A."/>
            <person name="Mondo S."/>
            <person name="Riley R."/>
            <person name="Otillar R."/>
            <person name="Haridas S."/>
            <person name="Lipzen A."/>
            <person name="Grimwood J."/>
            <person name="Schmutz J."/>
            <person name="Clum A."/>
            <person name="Reid I.D."/>
            <person name="Moisan M.C."/>
            <person name="Butler G."/>
            <person name="Nguyen T.T.M."/>
            <person name="Dewar K."/>
            <person name="Conant G."/>
            <person name="Drula E."/>
            <person name="Henrissat B."/>
            <person name="Hansel C."/>
            <person name="Singer S."/>
            <person name="Hutchinson M.I."/>
            <person name="de Vries R.P."/>
            <person name="Natvig D.O."/>
            <person name="Powell A.J."/>
            <person name="Tsang A."/>
            <person name="Grigoriev I.V."/>
        </authorList>
    </citation>
    <scope>NUCLEOTIDE SEQUENCE [LARGE SCALE GENOMIC DNA]</scope>
    <source>
        <strain evidence="3 4">CBS 494.80</strain>
    </source>
</reference>
<evidence type="ECO:0000259" key="2">
    <source>
        <dbReference type="Pfam" id="PF20150"/>
    </source>
</evidence>
<dbReference type="PANTHER" id="PTHR35910">
    <property type="entry name" value="2EXR DOMAIN-CONTAINING PROTEIN"/>
    <property type="match status" value="1"/>
</dbReference>
<feature type="region of interest" description="Disordered" evidence="1">
    <location>
        <begin position="75"/>
        <end position="101"/>
    </location>
</feature>
<evidence type="ECO:0000313" key="3">
    <source>
        <dbReference type="EMBL" id="KAL2069110.1"/>
    </source>
</evidence>
<organism evidence="3 4">
    <name type="scientific">Oculimacula yallundae</name>
    <dbReference type="NCBI Taxonomy" id="86028"/>
    <lineage>
        <taxon>Eukaryota</taxon>
        <taxon>Fungi</taxon>
        <taxon>Dikarya</taxon>
        <taxon>Ascomycota</taxon>
        <taxon>Pezizomycotina</taxon>
        <taxon>Leotiomycetes</taxon>
        <taxon>Helotiales</taxon>
        <taxon>Ploettnerulaceae</taxon>
        <taxon>Oculimacula</taxon>
    </lineage>
</organism>
<name>A0ABR4CGM1_9HELO</name>
<feature type="domain" description="2EXR" evidence="2">
    <location>
        <begin position="149"/>
        <end position="208"/>
    </location>
</feature>
<proteinExistence type="predicted"/>
<feature type="region of interest" description="Disordered" evidence="1">
    <location>
        <begin position="1"/>
        <end position="26"/>
    </location>
</feature>
<dbReference type="Proteomes" id="UP001595075">
    <property type="component" value="Unassembled WGS sequence"/>
</dbReference>
<dbReference type="PANTHER" id="PTHR35910:SF6">
    <property type="entry name" value="2EXR DOMAIN-CONTAINING PROTEIN"/>
    <property type="match status" value="1"/>
</dbReference>
<accession>A0ABR4CGM1</accession>
<comment type="caution">
    <text evidence="3">The sequence shown here is derived from an EMBL/GenBank/DDBJ whole genome shotgun (WGS) entry which is preliminary data.</text>
</comment>
<gene>
    <name evidence="3" type="ORF">VTL71DRAFT_15448</name>
</gene>